<organism evidence="9 10">
    <name type="scientific">Seminavis robusta</name>
    <dbReference type="NCBI Taxonomy" id="568900"/>
    <lineage>
        <taxon>Eukaryota</taxon>
        <taxon>Sar</taxon>
        <taxon>Stramenopiles</taxon>
        <taxon>Ochrophyta</taxon>
        <taxon>Bacillariophyta</taxon>
        <taxon>Bacillariophyceae</taxon>
        <taxon>Bacillariophycidae</taxon>
        <taxon>Naviculales</taxon>
        <taxon>Naviculaceae</taxon>
        <taxon>Seminavis</taxon>
    </lineage>
</organism>
<gene>
    <name evidence="9" type="ORF">SEMRO_249_G098830.1</name>
</gene>
<feature type="transmembrane region" description="Helical" evidence="8">
    <location>
        <begin position="213"/>
        <end position="233"/>
    </location>
</feature>
<feature type="region of interest" description="Disordered" evidence="7">
    <location>
        <begin position="482"/>
        <end position="502"/>
    </location>
</feature>
<dbReference type="OrthoDB" id="46230at2759"/>
<evidence type="ECO:0000256" key="4">
    <source>
        <dbReference type="ARBA" id="ARBA00022692"/>
    </source>
</evidence>
<feature type="compositionally biased region" description="Polar residues" evidence="7">
    <location>
        <begin position="490"/>
        <end position="502"/>
    </location>
</feature>
<evidence type="ECO:0000256" key="5">
    <source>
        <dbReference type="ARBA" id="ARBA00022989"/>
    </source>
</evidence>
<keyword evidence="4 8" id="KW-0812">Transmembrane</keyword>
<feature type="transmembrane region" description="Helical" evidence="8">
    <location>
        <begin position="111"/>
        <end position="131"/>
    </location>
</feature>
<evidence type="ECO:0000256" key="6">
    <source>
        <dbReference type="ARBA" id="ARBA00023136"/>
    </source>
</evidence>
<keyword evidence="2" id="KW-0813">Transport</keyword>
<name>A0A9N8H9C1_9STRA</name>
<evidence type="ECO:0000313" key="9">
    <source>
        <dbReference type="EMBL" id="CAB9505976.1"/>
    </source>
</evidence>
<protein>
    <submittedName>
        <fullName evidence="9">Pfam:DUF894</fullName>
    </submittedName>
</protein>
<dbReference type="Proteomes" id="UP001153069">
    <property type="component" value="Unassembled WGS sequence"/>
</dbReference>
<dbReference type="InterPro" id="IPR011701">
    <property type="entry name" value="MFS"/>
</dbReference>
<keyword evidence="3" id="KW-1003">Cell membrane</keyword>
<evidence type="ECO:0000256" key="7">
    <source>
        <dbReference type="SAM" id="MobiDB-lite"/>
    </source>
</evidence>
<keyword evidence="5 8" id="KW-1133">Transmembrane helix</keyword>
<dbReference type="Pfam" id="PF07690">
    <property type="entry name" value="MFS_1"/>
    <property type="match status" value="1"/>
</dbReference>
<evidence type="ECO:0000313" key="10">
    <source>
        <dbReference type="Proteomes" id="UP001153069"/>
    </source>
</evidence>
<comment type="subcellular location">
    <subcellularLocation>
        <location evidence="1">Cell membrane</location>
        <topology evidence="1">Multi-pass membrane protein</topology>
    </subcellularLocation>
</comment>
<feature type="transmembrane region" description="Helical" evidence="8">
    <location>
        <begin position="328"/>
        <end position="349"/>
    </location>
</feature>
<evidence type="ECO:0000256" key="8">
    <source>
        <dbReference type="SAM" id="Phobius"/>
    </source>
</evidence>
<evidence type="ECO:0000256" key="3">
    <source>
        <dbReference type="ARBA" id="ARBA00022475"/>
    </source>
</evidence>
<feature type="transmembrane region" description="Helical" evidence="8">
    <location>
        <begin position="422"/>
        <end position="444"/>
    </location>
</feature>
<feature type="transmembrane region" description="Helical" evidence="8">
    <location>
        <begin position="245"/>
        <end position="263"/>
    </location>
</feature>
<feature type="region of interest" description="Disordered" evidence="7">
    <location>
        <begin position="1"/>
        <end position="51"/>
    </location>
</feature>
<dbReference type="Gene3D" id="1.20.1250.20">
    <property type="entry name" value="MFS general substrate transporter like domains"/>
    <property type="match status" value="2"/>
</dbReference>
<keyword evidence="6 8" id="KW-0472">Membrane</keyword>
<dbReference type="AlphaFoldDB" id="A0A9N8H9C1"/>
<reference evidence="9" key="1">
    <citation type="submission" date="2020-06" db="EMBL/GenBank/DDBJ databases">
        <authorList>
            <consortium name="Plant Systems Biology data submission"/>
        </authorList>
    </citation>
    <scope>NUCLEOTIDE SEQUENCE</scope>
    <source>
        <strain evidence="9">D6</strain>
    </source>
</reference>
<comment type="caution">
    <text evidence="9">The sequence shown here is derived from an EMBL/GenBank/DDBJ whole genome shotgun (WGS) entry which is preliminary data.</text>
</comment>
<proteinExistence type="predicted"/>
<keyword evidence="10" id="KW-1185">Reference proteome</keyword>
<accession>A0A9N8H9C1</accession>
<sequence length="502" mass="54171">MASSEEVDGTTNGHGLTGNGTTPSDKGYGTTNGNGYGSTENGSESVHKLGKPKKVEEEATYWNLMKKNRAFRLYICSFIITHMGEWLTYIASIALAEEFLTDTGTTSRTTISILVVVRLLPNVFLSPFGGILADGADRRKTMILLDILGSICPLFFLVAMYYRSILIIYLVTILQQTISGLYEPCVSAILPLMVADMPQSDNYLKKATTIQGLSWSLFAAVGSALGGVVLTYLGFRACFFLDSCTYLLSAFLMYLVGGTWNVASDAEKHLTVLGQIKGMAVDGFNYLRTSFFGALVLLKASNCVSVGASDVLNVSFSEPNGMDDPYTSTRLGVLFACMGFGCFLFPLMADRLVDMKHPTSIQKMCIVSLAISALGFGGIAFFEPFWCICFFTLVRAGGASVNWILSSILLQKFSSDEMMGRVLSVDFALALLFEATSAYAAGFLQDQLHMGAHLVAFCMSCLGLVLSAIWLLYHLAGRGAGAAPKDESDNNSQGGNESTPLV</sequence>
<feature type="transmembrane region" description="Helical" evidence="8">
    <location>
        <begin position="450"/>
        <end position="473"/>
    </location>
</feature>
<dbReference type="InterPro" id="IPR036259">
    <property type="entry name" value="MFS_trans_sf"/>
</dbReference>
<evidence type="ECO:0000256" key="1">
    <source>
        <dbReference type="ARBA" id="ARBA00004651"/>
    </source>
</evidence>
<dbReference type="GO" id="GO:0022857">
    <property type="term" value="F:transmembrane transporter activity"/>
    <property type="evidence" value="ECO:0007669"/>
    <property type="project" value="InterPro"/>
</dbReference>
<dbReference type="PANTHER" id="PTHR43266">
    <property type="entry name" value="MACROLIDE-EFFLUX PROTEIN"/>
    <property type="match status" value="1"/>
</dbReference>
<evidence type="ECO:0000256" key="2">
    <source>
        <dbReference type="ARBA" id="ARBA00022448"/>
    </source>
</evidence>
<feature type="transmembrane region" description="Helical" evidence="8">
    <location>
        <begin position="361"/>
        <end position="382"/>
    </location>
</feature>
<dbReference type="PANTHER" id="PTHR43266:SF2">
    <property type="entry name" value="MAJOR FACILITATOR SUPERFAMILY (MFS) PROFILE DOMAIN-CONTAINING PROTEIN"/>
    <property type="match status" value="1"/>
</dbReference>
<dbReference type="EMBL" id="CAICTM010000248">
    <property type="protein sequence ID" value="CAB9505976.1"/>
    <property type="molecule type" value="Genomic_DNA"/>
</dbReference>
<feature type="compositionally biased region" description="Low complexity" evidence="7">
    <location>
        <begin position="9"/>
        <end position="29"/>
    </location>
</feature>
<feature type="transmembrane region" description="Helical" evidence="8">
    <location>
        <begin position="71"/>
        <end position="91"/>
    </location>
</feature>
<dbReference type="CDD" id="cd06173">
    <property type="entry name" value="MFS_MefA_like"/>
    <property type="match status" value="1"/>
</dbReference>
<dbReference type="GO" id="GO:0005886">
    <property type="term" value="C:plasma membrane"/>
    <property type="evidence" value="ECO:0007669"/>
    <property type="project" value="UniProtKB-SubCell"/>
</dbReference>
<dbReference type="SUPFAM" id="SSF103473">
    <property type="entry name" value="MFS general substrate transporter"/>
    <property type="match status" value="1"/>
</dbReference>